<name>A0ABR0YL74_HUSHU</name>
<gene>
    <name evidence="2" type="ORF">HHUSO_G26743</name>
</gene>
<dbReference type="PANTHER" id="PTHR36474:SF1">
    <property type="entry name" value="PROTEIN LIAT1"/>
    <property type="match status" value="1"/>
</dbReference>
<accession>A0ABR0YL74</accession>
<evidence type="ECO:0000313" key="2">
    <source>
        <dbReference type="EMBL" id="KAK6473351.1"/>
    </source>
</evidence>
<reference evidence="2 3" key="1">
    <citation type="submission" date="2021-05" db="EMBL/GenBank/DDBJ databases">
        <authorList>
            <person name="Zahm M."/>
            <person name="Klopp C."/>
            <person name="Cabau C."/>
            <person name="Kuhl H."/>
            <person name="Suciu R."/>
            <person name="Ciorpac M."/>
            <person name="Holostenco D."/>
            <person name="Gessner J."/>
            <person name="Wuertz S."/>
            <person name="Hohne C."/>
            <person name="Stock M."/>
            <person name="Gislard M."/>
            <person name="Lluch J."/>
            <person name="Milhes M."/>
            <person name="Lampietro C."/>
            <person name="Lopez Roques C."/>
            <person name="Donnadieu C."/>
            <person name="Du K."/>
            <person name="Schartl M."/>
            <person name="Guiguen Y."/>
        </authorList>
    </citation>
    <scope>NUCLEOTIDE SEQUENCE [LARGE SCALE GENOMIC DNA]</scope>
    <source>
        <strain evidence="2">Hh-F2</strain>
        <tissue evidence="2">Blood</tissue>
    </source>
</reference>
<organism evidence="2 3">
    <name type="scientific">Huso huso</name>
    <name type="common">Beluga</name>
    <name type="synonym">Acipenser huso</name>
    <dbReference type="NCBI Taxonomy" id="61971"/>
    <lineage>
        <taxon>Eukaryota</taxon>
        <taxon>Metazoa</taxon>
        <taxon>Chordata</taxon>
        <taxon>Craniata</taxon>
        <taxon>Vertebrata</taxon>
        <taxon>Euteleostomi</taxon>
        <taxon>Actinopterygii</taxon>
        <taxon>Chondrostei</taxon>
        <taxon>Acipenseriformes</taxon>
        <taxon>Acipenseridae</taxon>
        <taxon>Huso</taxon>
    </lineage>
</organism>
<proteinExistence type="predicted"/>
<evidence type="ECO:0000256" key="1">
    <source>
        <dbReference type="SAM" id="MobiDB-lite"/>
    </source>
</evidence>
<feature type="compositionally biased region" description="Basic and acidic residues" evidence="1">
    <location>
        <begin position="1"/>
        <end position="27"/>
    </location>
</feature>
<feature type="compositionally biased region" description="Basic and acidic residues" evidence="1">
    <location>
        <begin position="142"/>
        <end position="155"/>
    </location>
</feature>
<evidence type="ECO:0000313" key="3">
    <source>
        <dbReference type="Proteomes" id="UP001369086"/>
    </source>
</evidence>
<keyword evidence="3" id="KW-1185">Reference proteome</keyword>
<dbReference type="InterPro" id="IPR038794">
    <property type="entry name" value="LIAT1"/>
</dbReference>
<sequence length="248" mass="27472">MAVSCKDGREEQAVRLGDDRVIREPLKDSSGLLSSSGTEKKTKKKKKKEKTKEKKKKQDGSCKKRVHSSTPKPAFPQHRDSGVKLFPTHLAPSSESLDGKLAKVKLQGRTPAEAARTKSKPRKRKEAAAAVLSNPKPASSDNKADLTSKRNESLRWEGTLEDPSAEENRIRIYKMNRRKRYLNALQGLHGELGPAGTTQEGHQSNCFGRGCTASSQGPRARLQSELSHHDRILSGKEINRFIQDGVQD</sequence>
<dbReference type="EMBL" id="JAHFZB010000027">
    <property type="protein sequence ID" value="KAK6473351.1"/>
    <property type="molecule type" value="Genomic_DNA"/>
</dbReference>
<dbReference type="Proteomes" id="UP001369086">
    <property type="component" value="Unassembled WGS sequence"/>
</dbReference>
<dbReference type="PANTHER" id="PTHR36474">
    <property type="entry name" value="PROTEIN LIAT1"/>
    <property type="match status" value="1"/>
</dbReference>
<feature type="compositionally biased region" description="Basic and acidic residues" evidence="1">
    <location>
        <begin position="50"/>
        <end position="62"/>
    </location>
</feature>
<protein>
    <submittedName>
        <fullName evidence="2">Protein LIAT1-like</fullName>
    </submittedName>
</protein>
<feature type="region of interest" description="Disordered" evidence="1">
    <location>
        <begin position="1"/>
        <end position="162"/>
    </location>
</feature>
<comment type="caution">
    <text evidence="2">The sequence shown here is derived from an EMBL/GenBank/DDBJ whole genome shotgun (WGS) entry which is preliminary data.</text>
</comment>